<feature type="transmembrane region" description="Helical" evidence="1">
    <location>
        <begin position="21"/>
        <end position="39"/>
    </location>
</feature>
<keyword evidence="1" id="KW-0472">Membrane</keyword>
<keyword evidence="1" id="KW-1133">Transmembrane helix</keyword>
<name>A0A7I7JRZ1_9MYCO</name>
<organism evidence="2 3">
    <name type="scientific">Mycobacterium novum</name>
    <dbReference type="NCBI Taxonomy" id="2492438"/>
    <lineage>
        <taxon>Bacteria</taxon>
        <taxon>Bacillati</taxon>
        <taxon>Actinomycetota</taxon>
        <taxon>Actinomycetes</taxon>
        <taxon>Mycobacteriales</taxon>
        <taxon>Mycobacteriaceae</taxon>
        <taxon>Mycobacterium</taxon>
    </lineage>
</organism>
<dbReference type="PANTHER" id="PTHR34989:SF1">
    <property type="entry name" value="PROTEIN HDED"/>
    <property type="match status" value="1"/>
</dbReference>
<gene>
    <name evidence="2" type="ORF">MNVM_31800</name>
</gene>
<feature type="transmembrane region" description="Helical" evidence="1">
    <location>
        <begin position="45"/>
        <end position="65"/>
    </location>
</feature>
<protein>
    <submittedName>
        <fullName evidence="2">Membrane protein</fullName>
    </submittedName>
</protein>
<evidence type="ECO:0000313" key="3">
    <source>
        <dbReference type="Proteomes" id="UP000466997"/>
    </source>
</evidence>
<dbReference type="EMBL" id="AP022562">
    <property type="protein sequence ID" value="BBX14099.1"/>
    <property type="molecule type" value="Genomic_DNA"/>
</dbReference>
<dbReference type="GO" id="GO:0005886">
    <property type="term" value="C:plasma membrane"/>
    <property type="evidence" value="ECO:0007669"/>
    <property type="project" value="TreeGrafter"/>
</dbReference>
<dbReference type="Proteomes" id="UP000466997">
    <property type="component" value="Chromosome"/>
</dbReference>
<feature type="transmembrane region" description="Helical" evidence="1">
    <location>
        <begin position="103"/>
        <end position="126"/>
    </location>
</feature>
<sequence>MNATASPLATPGTMVATLWRTALAWGVLAVGLGAAMLMWPTITVVTAAVLFGVYLLVSGVAQVISAFGLDVSVGSRILLFVSGVLSVILAIMAFRHFGEGLGVWLLATYIGIGFIFQGTAEIVLALSYRELPGTGWQILSGVVAVAAGVVMLAWPIDSIVTLAVVTGALLIVIGVMQIVKALQFRADANAVGRDLGIESAR</sequence>
<accession>A0A7I7JRZ1</accession>
<reference evidence="2 3" key="1">
    <citation type="journal article" date="2019" name="Emerg. Microbes Infect.">
        <title>Comprehensive subspecies identification of 175 nontuberculous mycobacteria species based on 7547 genomic profiles.</title>
        <authorList>
            <person name="Matsumoto Y."/>
            <person name="Kinjo T."/>
            <person name="Motooka D."/>
            <person name="Nabeya D."/>
            <person name="Jung N."/>
            <person name="Uechi K."/>
            <person name="Horii T."/>
            <person name="Iida T."/>
            <person name="Fujita J."/>
            <person name="Nakamura S."/>
        </authorList>
    </citation>
    <scope>NUCLEOTIDE SEQUENCE [LARGE SCALE GENOMIC DNA]</scope>
    <source>
        <strain evidence="2 3">JCM 6391</strain>
    </source>
</reference>
<evidence type="ECO:0000256" key="1">
    <source>
        <dbReference type="SAM" id="Phobius"/>
    </source>
</evidence>
<feature type="transmembrane region" description="Helical" evidence="1">
    <location>
        <begin position="162"/>
        <end position="179"/>
    </location>
</feature>
<dbReference type="PANTHER" id="PTHR34989">
    <property type="entry name" value="PROTEIN HDED"/>
    <property type="match status" value="1"/>
</dbReference>
<proteinExistence type="predicted"/>
<keyword evidence="3" id="KW-1185">Reference proteome</keyword>
<dbReference type="Pfam" id="PF03729">
    <property type="entry name" value="DUF308"/>
    <property type="match status" value="2"/>
</dbReference>
<dbReference type="InterPro" id="IPR005325">
    <property type="entry name" value="DUF308_memb"/>
</dbReference>
<feature type="transmembrane region" description="Helical" evidence="1">
    <location>
        <begin position="138"/>
        <end position="156"/>
    </location>
</feature>
<dbReference type="KEGG" id="mnm:MNVM_31800"/>
<keyword evidence="1" id="KW-0812">Transmembrane</keyword>
<evidence type="ECO:0000313" key="2">
    <source>
        <dbReference type="EMBL" id="BBX14099.1"/>
    </source>
</evidence>
<dbReference type="InterPro" id="IPR052712">
    <property type="entry name" value="Acid_resist_chaperone_HdeD"/>
</dbReference>
<dbReference type="AlphaFoldDB" id="A0A7I7JRZ1"/>
<feature type="transmembrane region" description="Helical" evidence="1">
    <location>
        <begin position="77"/>
        <end position="97"/>
    </location>
</feature>